<dbReference type="InterPro" id="IPR007278">
    <property type="entry name" value="DUF397"/>
</dbReference>
<sequence>MTAVAKWRKSSYSGTETDCVEVAAVPQSIAVRDSKNPGGPVLVFGREGFAAFVGRVKAGRVTSA</sequence>
<evidence type="ECO:0000313" key="2">
    <source>
        <dbReference type="EMBL" id="SHE77429.1"/>
    </source>
</evidence>
<dbReference type="Proteomes" id="UP000184501">
    <property type="component" value="Unassembled WGS sequence"/>
</dbReference>
<proteinExistence type="predicted"/>
<dbReference type="STRING" id="2017.SAMN05444320_1011043"/>
<dbReference type="EMBL" id="FQVN01000001">
    <property type="protein sequence ID" value="SHE77429.1"/>
    <property type="molecule type" value="Genomic_DNA"/>
</dbReference>
<dbReference type="AlphaFoldDB" id="A0A1M4W894"/>
<gene>
    <name evidence="2" type="ORF">SAMN05444320_1011043</name>
</gene>
<protein>
    <recommendedName>
        <fullName evidence="1">DUF397 domain-containing protein</fullName>
    </recommendedName>
</protein>
<name>A0A1M4W894_STRHI</name>
<reference evidence="2 3" key="1">
    <citation type="submission" date="2016-11" db="EMBL/GenBank/DDBJ databases">
        <authorList>
            <person name="Jaros S."/>
            <person name="Januszkiewicz K."/>
            <person name="Wedrychowicz H."/>
        </authorList>
    </citation>
    <scope>NUCLEOTIDE SEQUENCE [LARGE SCALE GENOMIC DNA]</scope>
    <source>
        <strain evidence="2 3">DSM 44523</strain>
    </source>
</reference>
<organism evidence="2 3">
    <name type="scientific">Streptoalloteichus hindustanus</name>
    <dbReference type="NCBI Taxonomy" id="2017"/>
    <lineage>
        <taxon>Bacteria</taxon>
        <taxon>Bacillati</taxon>
        <taxon>Actinomycetota</taxon>
        <taxon>Actinomycetes</taxon>
        <taxon>Pseudonocardiales</taxon>
        <taxon>Pseudonocardiaceae</taxon>
        <taxon>Streptoalloteichus</taxon>
    </lineage>
</organism>
<dbReference type="RefSeq" id="WP_407697080.1">
    <property type="nucleotide sequence ID" value="NZ_FQVN01000001.1"/>
</dbReference>
<dbReference type="Pfam" id="PF04149">
    <property type="entry name" value="DUF397"/>
    <property type="match status" value="1"/>
</dbReference>
<evidence type="ECO:0000259" key="1">
    <source>
        <dbReference type="Pfam" id="PF04149"/>
    </source>
</evidence>
<keyword evidence="3" id="KW-1185">Reference proteome</keyword>
<feature type="domain" description="DUF397" evidence="1">
    <location>
        <begin position="5"/>
        <end position="57"/>
    </location>
</feature>
<accession>A0A1M4W894</accession>
<evidence type="ECO:0000313" key="3">
    <source>
        <dbReference type="Proteomes" id="UP000184501"/>
    </source>
</evidence>